<dbReference type="GO" id="GO:0016740">
    <property type="term" value="F:transferase activity"/>
    <property type="evidence" value="ECO:0007669"/>
    <property type="project" value="UniProtKB-KW"/>
</dbReference>
<sequence>MKEKVEIDIIILSYAQTDELKKVTIDCVNSLMKSEDPEEIKFNVIVVESEKSIKPFQYENTQTIYPDQEFGYHNYMNIGIEMTSAPYLCLCNNDLIFHPQWATEILIPFNQFTDLSSASPFCTLHHPKMGFKKNDGPKLGYRIRNEVAGWCLFLKRDVLRLTGKPDRNYKFWCADNDYSNTLWVLKLNHMLVTSSFVDHLENKTLNSQTIERQDELTEKETVYFDKKWKYRTGQDWVLL</sequence>
<name>A0A327T2F2_9SPHI</name>
<reference evidence="1 2" key="1">
    <citation type="submission" date="2018-06" db="EMBL/GenBank/DDBJ databases">
        <title>Genomic Encyclopedia of Archaeal and Bacterial Type Strains, Phase II (KMG-II): from individual species to whole genera.</title>
        <authorList>
            <person name="Goeker M."/>
        </authorList>
    </citation>
    <scope>NUCLEOTIDE SEQUENCE [LARGE SCALE GENOMIC DNA]</scope>
    <source>
        <strain evidence="1 2">DSM 14825</strain>
    </source>
</reference>
<keyword evidence="1" id="KW-0808">Transferase</keyword>
<dbReference type="Gene3D" id="3.90.550.10">
    <property type="entry name" value="Spore Coat Polysaccharide Biosynthesis Protein SpsA, Chain A"/>
    <property type="match status" value="1"/>
</dbReference>
<evidence type="ECO:0000313" key="2">
    <source>
        <dbReference type="Proteomes" id="UP000249754"/>
    </source>
</evidence>
<dbReference type="Proteomes" id="UP000249754">
    <property type="component" value="Unassembled WGS sequence"/>
</dbReference>
<proteinExistence type="predicted"/>
<comment type="caution">
    <text evidence="1">The sequence shown here is derived from an EMBL/GenBank/DDBJ whole genome shotgun (WGS) entry which is preliminary data.</text>
</comment>
<dbReference type="EMBL" id="QLLR01000002">
    <property type="protein sequence ID" value="RAJ35439.1"/>
    <property type="molecule type" value="Genomic_DNA"/>
</dbReference>
<dbReference type="RefSeq" id="WP_111632322.1">
    <property type="nucleotide sequence ID" value="NZ_QLLR01000002.1"/>
</dbReference>
<dbReference type="OrthoDB" id="6836202at2"/>
<accession>A0A327T2F2</accession>
<evidence type="ECO:0000313" key="1">
    <source>
        <dbReference type="EMBL" id="RAJ35439.1"/>
    </source>
</evidence>
<dbReference type="InterPro" id="IPR029044">
    <property type="entry name" value="Nucleotide-diphossugar_trans"/>
</dbReference>
<dbReference type="AlphaFoldDB" id="A0A327T2F2"/>
<protein>
    <submittedName>
        <fullName evidence="1">GT2 family glycosyltransferase</fullName>
    </submittedName>
</protein>
<organism evidence="1 2">
    <name type="scientific">Pedobacter cryoconitis</name>
    <dbReference type="NCBI Taxonomy" id="188932"/>
    <lineage>
        <taxon>Bacteria</taxon>
        <taxon>Pseudomonadati</taxon>
        <taxon>Bacteroidota</taxon>
        <taxon>Sphingobacteriia</taxon>
        <taxon>Sphingobacteriales</taxon>
        <taxon>Sphingobacteriaceae</taxon>
        <taxon>Pedobacter</taxon>
    </lineage>
</organism>
<dbReference type="SUPFAM" id="SSF53448">
    <property type="entry name" value="Nucleotide-diphospho-sugar transferases"/>
    <property type="match status" value="1"/>
</dbReference>
<gene>
    <name evidence="1" type="ORF">LY11_00682</name>
</gene>
<dbReference type="STRING" id="188932.AY601_0874"/>